<dbReference type="EMBL" id="GHES01047967">
    <property type="protein sequence ID" value="MPA78526.1"/>
    <property type="molecule type" value="Transcribed_RNA"/>
</dbReference>
<evidence type="ECO:0000256" key="1">
    <source>
        <dbReference type="SAM" id="Phobius"/>
    </source>
</evidence>
<protein>
    <recommendedName>
        <fullName evidence="3">Reverse transcriptase zinc-binding domain-containing protein</fullName>
    </recommendedName>
</protein>
<organism evidence="2">
    <name type="scientific">Davidia involucrata</name>
    <name type="common">Dove tree</name>
    <dbReference type="NCBI Taxonomy" id="16924"/>
    <lineage>
        <taxon>Eukaryota</taxon>
        <taxon>Viridiplantae</taxon>
        <taxon>Streptophyta</taxon>
        <taxon>Embryophyta</taxon>
        <taxon>Tracheophyta</taxon>
        <taxon>Spermatophyta</taxon>
        <taxon>Magnoliopsida</taxon>
        <taxon>eudicotyledons</taxon>
        <taxon>Gunneridae</taxon>
        <taxon>Pentapetalae</taxon>
        <taxon>asterids</taxon>
        <taxon>Cornales</taxon>
        <taxon>Nyssaceae</taxon>
        <taxon>Davidia</taxon>
    </lineage>
</organism>
<keyword evidence="1" id="KW-1133">Transmembrane helix</keyword>
<evidence type="ECO:0008006" key="3">
    <source>
        <dbReference type="Google" id="ProtNLM"/>
    </source>
</evidence>
<keyword evidence="1" id="KW-0472">Membrane</keyword>
<reference evidence="2" key="1">
    <citation type="submission" date="2019-08" db="EMBL/GenBank/DDBJ databases">
        <title>Reference gene set and small RNA set construction with multiple tissues from Davidia involucrata Baill.</title>
        <authorList>
            <person name="Yang H."/>
            <person name="Zhou C."/>
            <person name="Li G."/>
            <person name="Wang J."/>
            <person name="Gao P."/>
            <person name="Wang M."/>
            <person name="Wang R."/>
            <person name="Zhao Y."/>
        </authorList>
    </citation>
    <scope>NUCLEOTIDE SEQUENCE</scope>
    <source>
        <tissue evidence="2">Mixed with DoveR01_LX</tissue>
    </source>
</reference>
<feature type="transmembrane region" description="Helical" evidence="1">
    <location>
        <begin position="127"/>
        <end position="150"/>
    </location>
</feature>
<dbReference type="AlphaFoldDB" id="A0A5B7CEG1"/>
<keyword evidence="1" id="KW-0812">Transmembrane</keyword>
<gene>
    <name evidence="2" type="ORF">Din_047967</name>
</gene>
<proteinExistence type="predicted"/>
<evidence type="ECO:0000313" key="2">
    <source>
        <dbReference type="EMBL" id="MPA78526.1"/>
    </source>
</evidence>
<sequence length="153" mass="17002">MRIMINSSLSSTLDNTTGPDVGGTLEELAWLSCVFKDKSFKASIIKVFFSAAAYHIWRERNNRTFSGKCNPKEKIIQLILADLGDATISWRNVTRSFENWELCLSLGVTNRVFFSELLSVALFSDGLVANIVKVCFEVAVVVLFVLICLADGL</sequence>
<name>A0A5B7CEG1_DAVIN</name>
<accession>A0A5B7CEG1</accession>